<keyword evidence="2" id="KW-1185">Reference proteome</keyword>
<evidence type="ECO:0000313" key="2">
    <source>
        <dbReference type="Proteomes" id="UP000186601"/>
    </source>
</evidence>
<proteinExistence type="predicted"/>
<dbReference type="STRING" id="98765.A0A2R6PC88"/>
<comment type="caution">
    <text evidence="1">The sequence shown here is derived from an EMBL/GenBank/DDBJ whole genome shotgun (WGS) entry which is preliminary data.</text>
</comment>
<dbReference type="Proteomes" id="UP000186601">
    <property type="component" value="Unassembled WGS sequence"/>
</dbReference>
<evidence type="ECO:0000313" key="1">
    <source>
        <dbReference type="EMBL" id="PSR88877.1"/>
    </source>
</evidence>
<protein>
    <submittedName>
        <fullName evidence="1">Uncharacterized protein</fullName>
    </submittedName>
</protein>
<name>A0A2R6PC88_9APHY</name>
<dbReference type="EMBL" id="MLYV02000502">
    <property type="protein sequence ID" value="PSR88877.1"/>
    <property type="molecule type" value="Genomic_DNA"/>
</dbReference>
<gene>
    <name evidence="1" type="ORF">PHLCEN_2v5026</name>
</gene>
<accession>A0A2R6PC88</accession>
<dbReference type="AlphaFoldDB" id="A0A2R6PC88"/>
<sequence>MSADTTFAQIKDIISRLQSPVRDLHSLLSLLAAPLASIKILPPQFITHNVSPSPALALSISKHFPPLQRALLQYILPTWEAALLEENSYSIVQQYFCPDLIFFSTANVTEIAILAYSTILSLPLTEYSARLLVQLTKTYPVDVLWSVVVQGKRRDADKQMVTWEDCIRNVCAVPGKAANVFGTKGDMPRELEHARDFYRKWVSIP</sequence>
<dbReference type="OrthoDB" id="10254187at2759"/>
<organism evidence="1 2">
    <name type="scientific">Hermanssonia centrifuga</name>
    <dbReference type="NCBI Taxonomy" id="98765"/>
    <lineage>
        <taxon>Eukaryota</taxon>
        <taxon>Fungi</taxon>
        <taxon>Dikarya</taxon>
        <taxon>Basidiomycota</taxon>
        <taxon>Agaricomycotina</taxon>
        <taxon>Agaricomycetes</taxon>
        <taxon>Polyporales</taxon>
        <taxon>Meruliaceae</taxon>
        <taxon>Hermanssonia</taxon>
    </lineage>
</organism>
<reference evidence="1 2" key="1">
    <citation type="submission" date="2018-02" db="EMBL/GenBank/DDBJ databases">
        <title>Genome sequence of the basidiomycete white-rot fungus Phlebia centrifuga.</title>
        <authorList>
            <person name="Granchi Z."/>
            <person name="Peng M."/>
            <person name="de Vries R.P."/>
            <person name="Hilden K."/>
            <person name="Makela M.R."/>
            <person name="Grigoriev I."/>
            <person name="Riley R."/>
        </authorList>
    </citation>
    <scope>NUCLEOTIDE SEQUENCE [LARGE SCALE GENOMIC DNA]</scope>
    <source>
        <strain evidence="1 2">FBCC195</strain>
    </source>
</reference>